<protein>
    <submittedName>
        <fullName evidence="1">Uncharacterized protein</fullName>
    </submittedName>
</protein>
<sequence>MFVLVAMAVIGLTRIDASFFPDLLAIMLVEGFQVIDICLVGSGS</sequence>
<proteinExistence type="predicted"/>
<gene>
    <name evidence="1" type="ORF">S01H1_50809</name>
</gene>
<dbReference type="EMBL" id="BARS01032753">
    <property type="protein sequence ID" value="GAG18086.1"/>
    <property type="molecule type" value="Genomic_DNA"/>
</dbReference>
<dbReference type="AlphaFoldDB" id="X0WZC5"/>
<organism evidence="1">
    <name type="scientific">marine sediment metagenome</name>
    <dbReference type="NCBI Taxonomy" id="412755"/>
    <lineage>
        <taxon>unclassified sequences</taxon>
        <taxon>metagenomes</taxon>
        <taxon>ecological metagenomes</taxon>
    </lineage>
</organism>
<accession>X0WZC5</accession>
<comment type="caution">
    <text evidence="1">The sequence shown here is derived from an EMBL/GenBank/DDBJ whole genome shotgun (WGS) entry which is preliminary data.</text>
</comment>
<evidence type="ECO:0000313" key="1">
    <source>
        <dbReference type="EMBL" id="GAG18086.1"/>
    </source>
</evidence>
<name>X0WZC5_9ZZZZ</name>
<reference evidence="1" key="1">
    <citation type="journal article" date="2014" name="Front. Microbiol.">
        <title>High frequency of phylogenetically diverse reductive dehalogenase-homologous genes in deep subseafloor sedimentary metagenomes.</title>
        <authorList>
            <person name="Kawai M."/>
            <person name="Futagami T."/>
            <person name="Toyoda A."/>
            <person name="Takaki Y."/>
            <person name="Nishi S."/>
            <person name="Hori S."/>
            <person name="Arai W."/>
            <person name="Tsubouchi T."/>
            <person name="Morono Y."/>
            <person name="Uchiyama I."/>
            <person name="Ito T."/>
            <person name="Fujiyama A."/>
            <person name="Inagaki F."/>
            <person name="Takami H."/>
        </authorList>
    </citation>
    <scope>NUCLEOTIDE SEQUENCE</scope>
    <source>
        <strain evidence="1">Expedition CK06-06</strain>
    </source>
</reference>